<sequence>MHFVLSTVLSLICVAKAITVTFPQNLVATQNNPFSWTLDESDPQDFDVRKQKLDDPRGLATFSTPIHVVANGSRTGNGTINFNRAGLFRVVVFDARDANLGQLLLSQTVTVFVAPTSAGASIPLTTGVTGFSIGSNQSISQNGESGGSNIPQSTKISNTSSSSNRTNVPPIVGFVLGSAGLIFLVTATLLWFRHQRRSQTKQDPPRNQELHVATDISPFHLETPFTWEKKRYPRPRNEETAHASIPAHSTERHNHPSETRSTVPQNTIGGRAEQLRRDGRFVYHNDSGWRFFMGVLRQAGTSTTSRSVVNVPPAYEAL</sequence>
<keyword evidence="2" id="KW-0812">Transmembrane</keyword>
<evidence type="ECO:0000313" key="5">
    <source>
        <dbReference type="Proteomes" id="UP000017559"/>
    </source>
</evidence>
<keyword evidence="2" id="KW-1133">Transmembrane helix</keyword>
<dbReference type="KEGG" id="mrr:Moror_15340"/>
<keyword evidence="2" id="KW-0472">Membrane</keyword>
<organism evidence="4 5">
    <name type="scientific">Moniliophthora roreri (strain MCA 2997)</name>
    <name type="common">Cocoa frosty pod rot fungus</name>
    <name type="synonym">Crinipellis roreri</name>
    <dbReference type="NCBI Taxonomy" id="1381753"/>
    <lineage>
        <taxon>Eukaryota</taxon>
        <taxon>Fungi</taxon>
        <taxon>Dikarya</taxon>
        <taxon>Basidiomycota</taxon>
        <taxon>Agaricomycotina</taxon>
        <taxon>Agaricomycetes</taxon>
        <taxon>Agaricomycetidae</taxon>
        <taxon>Agaricales</taxon>
        <taxon>Marasmiineae</taxon>
        <taxon>Marasmiaceae</taxon>
        <taxon>Moniliophthora</taxon>
    </lineage>
</organism>
<feature type="chain" id="PRO_5004711728" evidence="3">
    <location>
        <begin position="18"/>
        <end position="318"/>
    </location>
</feature>
<evidence type="ECO:0000256" key="1">
    <source>
        <dbReference type="SAM" id="MobiDB-lite"/>
    </source>
</evidence>
<dbReference type="OrthoDB" id="3018813at2759"/>
<evidence type="ECO:0000256" key="3">
    <source>
        <dbReference type="SAM" id="SignalP"/>
    </source>
</evidence>
<dbReference type="AlphaFoldDB" id="V2WLT9"/>
<gene>
    <name evidence="4" type="ORF">Moror_15340</name>
</gene>
<feature type="region of interest" description="Disordered" evidence="1">
    <location>
        <begin position="227"/>
        <end position="274"/>
    </location>
</feature>
<keyword evidence="5" id="KW-1185">Reference proteome</keyword>
<dbReference type="EMBL" id="AWSO01000735">
    <property type="protein sequence ID" value="ESK87813.1"/>
    <property type="molecule type" value="Genomic_DNA"/>
</dbReference>
<feature type="transmembrane region" description="Helical" evidence="2">
    <location>
        <begin position="171"/>
        <end position="192"/>
    </location>
</feature>
<feature type="compositionally biased region" description="Basic and acidic residues" evidence="1">
    <location>
        <begin position="249"/>
        <end position="258"/>
    </location>
</feature>
<accession>V2WLT9</accession>
<comment type="caution">
    <text evidence="4">The sequence shown here is derived from an EMBL/GenBank/DDBJ whole genome shotgun (WGS) entry which is preliminary data.</text>
</comment>
<dbReference type="HOGENOM" id="CLU_057893_0_0_1"/>
<feature type="region of interest" description="Disordered" evidence="1">
    <location>
        <begin position="138"/>
        <end position="164"/>
    </location>
</feature>
<feature type="compositionally biased region" description="Polar residues" evidence="1">
    <location>
        <begin position="259"/>
        <end position="268"/>
    </location>
</feature>
<proteinExistence type="predicted"/>
<feature type="compositionally biased region" description="Basic and acidic residues" evidence="1">
    <location>
        <begin position="227"/>
        <end position="241"/>
    </location>
</feature>
<keyword evidence="3" id="KW-0732">Signal</keyword>
<feature type="compositionally biased region" description="Polar residues" evidence="1">
    <location>
        <begin position="138"/>
        <end position="152"/>
    </location>
</feature>
<feature type="compositionally biased region" description="Low complexity" evidence="1">
    <location>
        <begin position="153"/>
        <end position="164"/>
    </location>
</feature>
<dbReference type="Proteomes" id="UP000017559">
    <property type="component" value="Unassembled WGS sequence"/>
</dbReference>
<name>V2WLT9_MONRO</name>
<evidence type="ECO:0000313" key="4">
    <source>
        <dbReference type="EMBL" id="ESK87813.1"/>
    </source>
</evidence>
<protein>
    <submittedName>
        <fullName evidence="4">Uncharacterized protein</fullName>
    </submittedName>
</protein>
<feature type="signal peptide" evidence="3">
    <location>
        <begin position="1"/>
        <end position="17"/>
    </location>
</feature>
<evidence type="ECO:0000256" key="2">
    <source>
        <dbReference type="SAM" id="Phobius"/>
    </source>
</evidence>
<reference evidence="4 5" key="1">
    <citation type="journal article" date="2014" name="BMC Genomics">
        <title>Genome and secretome analysis of the hemibiotrophic fungal pathogen, Moniliophthora roreri, which causes frosty pod rot disease of cacao: mechanisms of the biotrophic and necrotrophic phases.</title>
        <authorList>
            <person name="Meinhardt L.W."/>
            <person name="Costa G.G.L."/>
            <person name="Thomazella D.P.T."/>
            <person name="Teixeira P.J.P.L."/>
            <person name="Carazzolle M.F."/>
            <person name="Schuster S.C."/>
            <person name="Carlson J.E."/>
            <person name="Guiltinan M.J."/>
            <person name="Mieczkowski P."/>
            <person name="Farmer A."/>
            <person name="Ramaraj T."/>
            <person name="Crozier J."/>
            <person name="Davis R.E."/>
            <person name="Shao J."/>
            <person name="Melnick R.L."/>
            <person name="Pereira G.A.G."/>
            <person name="Bailey B.A."/>
        </authorList>
    </citation>
    <scope>NUCLEOTIDE SEQUENCE [LARGE SCALE GENOMIC DNA]</scope>
    <source>
        <strain evidence="4 5">MCA 2997</strain>
    </source>
</reference>